<comment type="caution">
    <text evidence="1">The sequence shown here is derived from an EMBL/GenBank/DDBJ whole genome shotgun (WGS) entry which is preliminary data.</text>
</comment>
<dbReference type="RefSeq" id="WP_245514566.1">
    <property type="nucleotide sequence ID" value="NZ_SNZF01000013.1"/>
</dbReference>
<proteinExistence type="predicted"/>
<protein>
    <submittedName>
        <fullName evidence="1">Uncharacterized protein</fullName>
    </submittedName>
</protein>
<name>A0A4R6YEQ5_9HYPH</name>
<evidence type="ECO:0000313" key="1">
    <source>
        <dbReference type="EMBL" id="TDR34680.1"/>
    </source>
</evidence>
<evidence type="ECO:0000313" key="2">
    <source>
        <dbReference type="Proteomes" id="UP000294958"/>
    </source>
</evidence>
<reference evidence="1 2" key="1">
    <citation type="submission" date="2019-03" db="EMBL/GenBank/DDBJ databases">
        <title>Genomic Encyclopedia of Type Strains, Phase IV (KMG-IV): sequencing the most valuable type-strain genomes for metagenomic binning, comparative biology and taxonomic classification.</title>
        <authorList>
            <person name="Goeker M."/>
        </authorList>
    </citation>
    <scope>NUCLEOTIDE SEQUENCE [LARGE SCALE GENOMIC DNA]</scope>
    <source>
        <strain evidence="1 2">DSM 11603</strain>
    </source>
</reference>
<gene>
    <name evidence="1" type="ORF">DES43_113111</name>
</gene>
<keyword evidence="2" id="KW-1185">Reference proteome</keyword>
<dbReference type="AlphaFoldDB" id="A0A4R6YEQ5"/>
<dbReference type="EMBL" id="SNZF01000013">
    <property type="protein sequence ID" value="TDR34680.1"/>
    <property type="molecule type" value="Genomic_DNA"/>
</dbReference>
<organism evidence="1 2">
    <name type="scientific">Aquamicrobium defluvii</name>
    <dbReference type="NCBI Taxonomy" id="69279"/>
    <lineage>
        <taxon>Bacteria</taxon>
        <taxon>Pseudomonadati</taxon>
        <taxon>Pseudomonadota</taxon>
        <taxon>Alphaproteobacteria</taxon>
        <taxon>Hyphomicrobiales</taxon>
        <taxon>Phyllobacteriaceae</taxon>
        <taxon>Aquamicrobium</taxon>
    </lineage>
</organism>
<accession>A0A4R6YEQ5</accession>
<sequence length="149" mass="17433">MKDVPSHVQRLCDEFSVRIVHKHRYPGPGETRAIATIDRIWRRFGEDHIRLVFTTLVETANNKILLDEVGLWMASDMVRKCQPIIEDRAGEWLDLWDEIPAGDLQFVAQELRGHVSQRAALGGMIYERIYRRFGPFADQLDLFDDLRRK</sequence>
<dbReference type="Proteomes" id="UP000294958">
    <property type="component" value="Unassembled WGS sequence"/>
</dbReference>